<evidence type="ECO:0000313" key="1">
    <source>
        <dbReference type="EMBL" id="SDY85259.1"/>
    </source>
</evidence>
<organism evidence="1 2">
    <name type="scientific">Nitrosomonas halophila</name>
    <dbReference type="NCBI Taxonomy" id="44576"/>
    <lineage>
        <taxon>Bacteria</taxon>
        <taxon>Pseudomonadati</taxon>
        <taxon>Pseudomonadota</taxon>
        <taxon>Betaproteobacteria</taxon>
        <taxon>Nitrosomonadales</taxon>
        <taxon>Nitrosomonadaceae</taxon>
        <taxon>Nitrosomonas</taxon>
    </lineage>
</organism>
<dbReference type="EMBL" id="FNOY01000070">
    <property type="protein sequence ID" value="SDY85259.1"/>
    <property type="molecule type" value="Genomic_DNA"/>
</dbReference>
<name>A0A1H3NAN2_9PROT</name>
<dbReference type="AlphaFoldDB" id="A0A1H3NAN2"/>
<gene>
    <name evidence="1" type="ORF">SAMN05421881_10702</name>
</gene>
<evidence type="ECO:0000313" key="2">
    <source>
        <dbReference type="Proteomes" id="UP000198640"/>
    </source>
</evidence>
<accession>A0A1H3NAN2</accession>
<protein>
    <submittedName>
        <fullName evidence="1">Uncharacterized protein</fullName>
    </submittedName>
</protein>
<keyword evidence="2" id="KW-1185">Reference proteome</keyword>
<reference evidence="1 2" key="1">
    <citation type="submission" date="2016-10" db="EMBL/GenBank/DDBJ databases">
        <authorList>
            <person name="de Groot N.N."/>
        </authorList>
    </citation>
    <scope>NUCLEOTIDE SEQUENCE [LARGE SCALE GENOMIC DNA]</scope>
    <source>
        <strain evidence="1 2">Nm1</strain>
    </source>
</reference>
<proteinExistence type="predicted"/>
<dbReference type="Proteomes" id="UP000198640">
    <property type="component" value="Unassembled WGS sequence"/>
</dbReference>
<dbReference type="RefSeq" id="WP_176974036.1">
    <property type="nucleotide sequence ID" value="NZ_FNOY01000070.1"/>
</dbReference>
<dbReference type="STRING" id="44576.SAMN05421881_10702"/>
<sequence>MKVEVTVELDINLAKASVDDIKKLLEEMMNPTKFDALDAIRIKDIKLGEF</sequence>